<sequence>MMLLYMLSVVVICTAQEATQFVKLDNGNGAKALKQLENGEDLMRQIGEMGLLLENYRRVILSGITEAPDVCGFIENLRESIEASDKIPENNLIRKEHLSEDETGIKLYKNILQSIDDPVLKSQFFLMLQTQIDECFDLDFPNQVLAKRDRSQMQKIRFHSWGGKRARGAPKIVIRTPFHSWGGKRSGKEA</sequence>
<protein>
    <submittedName>
        <fullName evidence="2">CLUMA_CG009385, isoform A</fullName>
    </submittedName>
</protein>
<evidence type="ECO:0000313" key="3">
    <source>
        <dbReference type="Proteomes" id="UP000183832"/>
    </source>
</evidence>
<organism evidence="2 3">
    <name type="scientific">Clunio marinus</name>
    <dbReference type="NCBI Taxonomy" id="568069"/>
    <lineage>
        <taxon>Eukaryota</taxon>
        <taxon>Metazoa</taxon>
        <taxon>Ecdysozoa</taxon>
        <taxon>Arthropoda</taxon>
        <taxon>Hexapoda</taxon>
        <taxon>Insecta</taxon>
        <taxon>Pterygota</taxon>
        <taxon>Neoptera</taxon>
        <taxon>Endopterygota</taxon>
        <taxon>Diptera</taxon>
        <taxon>Nematocera</taxon>
        <taxon>Chironomoidea</taxon>
        <taxon>Chironomidae</taxon>
        <taxon>Clunio</taxon>
    </lineage>
</organism>
<gene>
    <name evidence="2" type="primary">putative Leucokinins</name>
    <name evidence="2" type="ORF">CLUMA_CG009385</name>
</gene>
<name>A0A1J1I6M5_9DIPT</name>
<accession>A0A1J1I6M5</accession>
<proteinExistence type="predicted"/>
<dbReference type="OrthoDB" id="74183at2759"/>
<dbReference type="AlphaFoldDB" id="A0A1J1I6M5"/>
<feature type="signal peptide" evidence="1">
    <location>
        <begin position="1"/>
        <end position="15"/>
    </location>
</feature>
<dbReference type="EMBL" id="CVRI01000043">
    <property type="protein sequence ID" value="CRK95941.1"/>
    <property type="molecule type" value="Genomic_DNA"/>
</dbReference>
<evidence type="ECO:0000256" key="1">
    <source>
        <dbReference type="SAM" id="SignalP"/>
    </source>
</evidence>
<keyword evidence="3" id="KW-1185">Reference proteome</keyword>
<reference evidence="2 3" key="1">
    <citation type="submission" date="2015-04" db="EMBL/GenBank/DDBJ databases">
        <authorList>
            <person name="Syromyatnikov M.Y."/>
            <person name="Popov V.N."/>
        </authorList>
    </citation>
    <scope>NUCLEOTIDE SEQUENCE [LARGE SCALE GENOMIC DNA]</scope>
</reference>
<feature type="chain" id="PRO_5012000807" evidence="1">
    <location>
        <begin position="16"/>
        <end position="190"/>
    </location>
</feature>
<dbReference type="Proteomes" id="UP000183832">
    <property type="component" value="Unassembled WGS sequence"/>
</dbReference>
<evidence type="ECO:0000313" key="2">
    <source>
        <dbReference type="EMBL" id="CRK95941.1"/>
    </source>
</evidence>
<keyword evidence="1" id="KW-0732">Signal</keyword>